<gene>
    <name evidence="1" type="ORF">A2754_01520</name>
</gene>
<comment type="caution">
    <text evidence="1">The sequence shown here is derived from an EMBL/GenBank/DDBJ whole genome shotgun (WGS) entry which is preliminary data.</text>
</comment>
<accession>A0A1F6MC41</accession>
<dbReference type="Proteomes" id="UP000177953">
    <property type="component" value="Unassembled WGS sequence"/>
</dbReference>
<dbReference type="EMBL" id="MFPU01000059">
    <property type="protein sequence ID" value="OGH69185.1"/>
    <property type="molecule type" value="Genomic_DNA"/>
</dbReference>
<name>A0A1F6MC41_9BACT</name>
<reference evidence="1 2" key="1">
    <citation type="journal article" date="2016" name="Nat. Commun.">
        <title>Thousands of microbial genomes shed light on interconnected biogeochemical processes in an aquifer system.</title>
        <authorList>
            <person name="Anantharaman K."/>
            <person name="Brown C.T."/>
            <person name="Hug L.A."/>
            <person name="Sharon I."/>
            <person name="Castelle C.J."/>
            <person name="Probst A.J."/>
            <person name="Thomas B.C."/>
            <person name="Singh A."/>
            <person name="Wilkins M.J."/>
            <person name="Karaoz U."/>
            <person name="Brodie E.L."/>
            <person name="Williams K.H."/>
            <person name="Hubbard S.S."/>
            <person name="Banfield J.F."/>
        </authorList>
    </citation>
    <scope>NUCLEOTIDE SEQUENCE [LARGE SCALE GENOMIC DNA]</scope>
</reference>
<organism evidence="1 2">
    <name type="scientific">Candidatus Magasanikbacteria bacterium RIFCSPHIGHO2_01_FULL_47_8</name>
    <dbReference type="NCBI Taxonomy" id="1798673"/>
    <lineage>
        <taxon>Bacteria</taxon>
        <taxon>Candidatus Magasanikiibacteriota</taxon>
    </lineage>
</organism>
<proteinExistence type="predicted"/>
<dbReference type="AlphaFoldDB" id="A0A1F6MC41"/>
<protein>
    <submittedName>
        <fullName evidence="1">Uncharacterized protein</fullName>
    </submittedName>
</protein>
<evidence type="ECO:0000313" key="2">
    <source>
        <dbReference type="Proteomes" id="UP000177953"/>
    </source>
</evidence>
<sequence>MATLEQIMQAKSPQDVMALGGRQTTNLPPALEERIFRKRGSRIQAAKKQRQEHACNCRKKECSVTYVVIGGQEKHQHTSFLNLCAQLRNRFQVELFAHSSVSDYRRLESGLPDAGKELLQLAQVVAVSFLPWTAIRHTDIKEMTFDAGEKKAYITFDAQFTWYELSVTGSLAKR</sequence>
<evidence type="ECO:0000313" key="1">
    <source>
        <dbReference type="EMBL" id="OGH69185.1"/>
    </source>
</evidence>